<feature type="transmembrane region" description="Helical" evidence="4">
    <location>
        <begin position="148"/>
        <end position="166"/>
    </location>
</feature>
<dbReference type="InterPro" id="IPR011701">
    <property type="entry name" value="MFS"/>
</dbReference>
<protein>
    <submittedName>
        <fullName evidence="6">MFS transporter</fullName>
    </submittedName>
</protein>
<comment type="caution">
    <text evidence="6">The sequence shown here is derived from an EMBL/GenBank/DDBJ whole genome shotgun (WGS) entry which is preliminary data.</text>
</comment>
<dbReference type="InterPro" id="IPR020846">
    <property type="entry name" value="MFS_dom"/>
</dbReference>
<feature type="transmembrane region" description="Helical" evidence="4">
    <location>
        <begin position="59"/>
        <end position="79"/>
    </location>
</feature>
<dbReference type="PANTHER" id="PTHR11360">
    <property type="entry name" value="MONOCARBOXYLATE TRANSPORTER"/>
    <property type="match status" value="1"/>
</dbReference>
<feature type="transmembrane region" description="Helical" evidence="4">
    <location>
        <begin position="178"/>
        <end position="200"/>
    </location>
</feature>
<feature type="transmembrane region" description="Helical" evidence="4">
    <location>
        <begin position="242"/>
        <end position="265"/>
    </location>
</feature>
<proteinExistence type="predicted"/>
<evidence type="ECO:0000256" key="1">
    <source>
        <dbReference type="ARBA" id="ARBA00022692"/>
    </source>
</evidence>
<evidence type="ECO:0000313" key="7">
    <source>
        <dbReference type="Proteomes" id="UP000644548"/>
    </source>
</evidence>
<organism evidence="6 7">
    <name type="scientific">Deinococcus sedimenti</name>
    <dbReference type="NCBI Taxonomy" id="1867090"/>
    <lineage>
        <taxon>Bacteria</taxon>
        <taxon>Thermotogati</taxon>
        <taxon>Deinococcota</taxon>
        <taxon>Deinococci</taxon>
        <taxon>Deinococcales</taxon>
        <taxon>Deinococcaceae</taxon>
        <taxon>Deinococcus</taxon>
    </lineage>
</organism>
<keyword evidence="3 4" id="KW-0472">Membrane</keyword>
<keyword evidence="1 4" id="KW-0812">Transmembrane</keyword>
<name>A0ABQ2S329_9DEIO</name>
<dbReference type="Gene3D" id="1.20.1250.20">
    <property type="entry name" value="MFS general substrate transporter like domains"/>
    <property type="match status" value="2"/>
</dbReference>
<feature type="transmembrane region" description="Helical" evidence="4">
    <location>
        <begin position="271"/>
        <end position="295"/>
    </location>
</feature>
<dbReference type="SUPFAM" id="SSF103473">
    <property type="entry name" value="MFS general substrate transporter"/>
    <property type="match status" value="1"/>
</dbReference>
<dbReference type="InterPro" id="IPR050327">
    <property type="entry name" value="Proton-linked_MCT"/>
</dbReference>
<feature type="transmembrane region" description="Helical" evidence="4">
    <location>
        <begin position="91"/>
        <end position="111"/>
    </location>
</feature>
<dbReference type="Proteomes" id="UP000644548">
    <property type="component" value="Unassembled WGS sequence"/>
</dbReference>
<accession>A0ABQ2S329</accession>
<feature type="transmembrane region" description="Helical" evidence="4">
    <location>
        <begin position="20"/>
        <end position="39"/>
    </location>
</feature>
<gene>
    <name evidence="6" type="ORF">GCM10008960_19120</name>
</gene>
<feature type="transmembrane region" description="Helical" evidence="4">
    <location>
        <begin position="392"/>
        <end position="414"/>
    </location>
</feature>
<evidence type="ECO:0000256" key="2">
    <source>
        <dbReference type="ARBA" id="ARBA00022989"/>
    </source>
</evidence>
<keyword evidence="2 4" id="KW-1133">Transmembrane helix</keyword>
<evidence type="ECO:0000313" key="6">
    <source>
        <dbReference type="EMBL" id="GGR92423.1"/>
    </source>
</evidence>
<feature type="transmembrane region" description="Helical" evidence="4">
    <location>
        <begin position="366"/>
        <end position="386"/>
    </location>
</feature>
<keyword evidence="7" id="KW-1185">Reference proteome</keyword>
<dbReference type="EMBL" id="BMQN01000003">
    <property type="protein sequence ID" value="GGR92423.1"/>
    <property type="molecule type" value="Genomic_DNA"/>
</dbReference>
<dbReference type="Pfam" id="PF07690">
    <property type="entry name" value="MFS_1"/>
    <property type="match status" value="1"/>
</dbReference>
<dbReference type="InterPro" id="IPR036259">
    <property type="entry name" value="MFS_trans_sf"/>
</dbReference>
<feature type="transmembrane region" description="Helical" evidence="4">
    <location>
        <begin position="117"/>
        <end position="136"/>
    </location>
</feature>
<evidence type="ECO:0000259" key="5">
    <source>
        <dbReference type="PROSITE" id="PS50850"/>
    </source>
</evidence>
<dbReference type="PANTHER" id="PTHR11360:SF284">
    <property type="entry name" value="EG:103B4.3 PROTEIN-RELATED"/>
    <property type="match status" value="1"/>
</dbReference>
<evidence type="ECO:0000256" key="4">
    <source>
        <dbReference type="SAM" id="Phobius"/>
    </source>
</evidence>
<reference evidence="7" key="1">
    <citation type="journal article" date="2019" name="Int. J. Syst. Evol. Microbiol.">
        <title>The Global Catalogue of Microorganisms (GCM) 10K type strain sequencing project: providing services to taxonomists for standard genome sequencing and annotation.</title>
        <authorList>
            <consortium name="The Broad Institute Genomics Platform"/>
            <consortium name="The Broad Institute Genome Sequencing Center for Infectious Disease"/>
            <person name="Wu L."/>
            <person name="Ma J."/>
        </authorList>
    </citation>
    <scope>NUCLEOTIDE SEQUENCE [LARGE SCALE GENOMIC DNA]</scope>
    <source>
        <strain evidence="7">JCM 31405</strain>
    </source>
</reference>
<sequence length="427" mass="44160">MSRRPGAAYTALMLSARARWFPVVVVVVTVLALLLAAGARSAPGVFLLPMQESLGFSRGTLSLTASLGLLVFGLAAPLSGRLMDRFGPRRVAGAGLLLVAVSFALSTRVGSELGLHLTWGLLSGLGTGLVGSVLGATVATRWFVRRRGLVVGLFGAATSAGQLLFIPLLTRWAQTVGWAQATLIVAGAALLLAPLLLALLRDRPEDVGLRPDGEVADPDAPPVAPPVPDAGVMARALRHRDFWLLSVTFFACGFTSNGIIGTHFIAYCGDLGLGATFAAGTLALMGAFNFVGTLASGYLTDRVDPRLLLAAYYVVRGLSLALLPLVPPGMAFTIFAVLFGLDYIATVPPTTALTADTFGRANVGTVYGWIFCAHQVGAALASWLGGVTRDALGSYAPAFLASAVLAVAAGALALRVTPPARRAVRAG</sequence>
<dbReference type="CDD" id="cd17355">
    <property type="entry name" value="MFS_YcxA_like"/>
    <property type="match status" value="1"/>
</dbReference>
<feature type="domain" description="Major facilitator superfamily (MFS) profile" evidence="5">
    <location>
        <begin position="25"/>
        <end position="421"/>
    </location>
</feature>
<dbReference type="PROSITE" id="PS50850">
    <property type="entry name" value="MFS"/>
    <property type="match status" value="1"/>
</dbReference>
<evidence type="ECO:0000256" key="3">
    <source>
        <dbReference type="ARBA" id="ARBA00023136"/>
    </source>
</evidence>